<dbReference type="EMBL" id="NOWF01000002">
    <property type="protein sequence ID" value="OYD09183.1"/>
    <property type="molecule type" value="Genomic_DNA"/>
</dbReference>
<keyword evidence="5 7" id="KW-1133">Transmembrane helix</keyword>
<dbReference type="Gene3D" id="1.10.3720.10">
    <property type="entry name" value="MetI-like"/>
    <property type="match status" value="1"/>
</dbReference>
<dbReference type="Pfam" id="PF00528">
    <property type="entry name" value="BPD_transp_1"/>
    <property type="match status" value="1"/>
</dbReference>
<comment type="similarity">
    <text evidence="7">Belongs to the binding-protein-dependent transport system permease family.</text>
</comment>
<dbReference type="PANTHER" id="PTHR30043:SF1">
    <property type="entry name" value="ABC TRANSPORT SYSTEM PERMEASE PROTEIN P69"/>
    <property type="match status" value="1"/>
</dbReference>
<proteinExistence type="inferred from homology"/>
<evidence type="ECO:0000256" key="7">
    <source>
        <dbReference type="RuleBase" id="RU363032"/>
    </source>
</evidence>
<comment type="caution">
    <text evidence="9">The sequence shown here is derived from an EMBL/GenBank/DDBJ whole genome shotgun (WGS) entry which is preliminary data.</text>
</comment>
<dbReference type="GO" id="GO:0015416">
    <property type="term" value="F:ABC-type phosphonate transporter activity"/>
    <property type="evidence" value="ECO:0007669"/>
    <property type="project" value="InterPro"/>
</dbReference>
<feature type="transmembrane region" description="Helical" evidence="7">
    <location>
        <begin position="197"/>
        <end position="215"/>
    </location>
</feature>
<name>A0A235BA49_9BACL</name>
<evidence type="ECO:0000256" key="5">
    <source>
        <dbReference type="ARBA" id="ARBA00022989"/>
    </source>
</evidence>
<dbReference type="NCBIfam" id="TIGR01097">
    <property type="entry name" value="PhnE"/>
    <property type="match status" value="1"/>
</dbReference>
<keyword evidence="10" id="KW-1185">Reference proteome</keyword>
<keyword evidence="6 7" id="KW-0472">Membrane</keyword>
<evidence type="ECO:0000256" key="3">
    <source>
        <dbReference type="ARBA" id="ARBA00022475"/>
    </source>
</evidence>
<keyword evidence="4 7" id="KW-0812">Transmembrane</keyword>
<dbReference type="PANTHER" id="PTHR30043">
    <property type="entry name" value="PHOSPHONATES TRANSPORT SYSTEM PERMEASE PROTEIN"/>
    <property type="match status" value="1"/>
</dbReference>
<protein>
    <submittedName>
        <fullName evidence="9">Phosphonate ABC transporter, permease protein PhnE</fullName>
    </submittedName>
</protein>
<dbReference type="OrthoDB" id="8557224at2"/>
<keyword evidence="2 7" id="KW-0813">Transport</keyword>
<dbReference type="SUPFAM" id="SSF161098">
    <property type="entry name" value="MetI-like"/>
    <property type="match status" value="1"/>
</dbReference>
<reference evidence="9 10" key="1">
    <citation type="submission" date="2017-07" db="EMBL/GenBank/DDBJ databases">
        <title>The genome sequence of Paludifilum halophilum highlights mechanisms for microbial adaptation to high salt environemnts.</title>
        <authorList>
            <person name="Belbahri L."/>
        </authorList>
    </citation>
    <scope>NUCLEOTIDE SEQUENCE [LARGE SCALE GENOMIC DNA]</scope>
    <source>
        <strain evidence="9 10">DSM 102817</strain>
    </source>
</reference>
<evidence type="ECO:0000259" key="8">
    <source>
        <dbReference type="PROSITE" id="PS50928"/>
    </source>
</evidence>
<dbReference type="AlphaFoldDB" id="A0A235BA49"/>
<dbReference type="InterPro" id="IPR035906">
    <property type="entry name" value="MetI-like_sf"/>
</dbReference>
<dbReference type="Proteomes" id="UP000215459">
    <property type="component" value="Unassembled WGS sequence"/>
</dbReference>
<evidence type="ECO:0000256" key="6">
    <source>
        <dbReference type="ARBA" id="ARBA00023136"/>
    </source>
</evidence>
<comment type="subcellular location">
    <subcellularLocation>
        <location evidence="1 7">Cell membrane</location>
        <topology evidence="1 7">Multi-pass membrane protein</topology>
    </subcellularLocation>
</comment>
<keyword evidence="3" id="KW-1003">Cell membrane</keyword>
<gene>
    <name evidence="9" type="primary">phnE</name>
    <name evidence="9" type="ORF">CHM34_04530</name>
</gene>
<evidence type="ECO:0000313" key="9">
    <source>
        <dbReference type="EMBL" id="OYD09183.1"/>
    </source>
</evidence>
<feature type="transmembrane region" description="Helical" evidence="7">
    <location>
        <begin position="110"/>
        <end position="133"/>
    </location>
</feature>
<feature type="transmembrane region" description="Helical" evidence="7">
    <location>
        <begin position="221"/>
        <end position="244"/>
    </location>
</feature>
<dbReference type="PROSITE" id="PS50928">
    <property type="entry name" value="ABC_TM1"/>
    <property type="match status" value="1"/>
</dbReference>
<feature type="transmembrane region" description="Helical" evidence="7">
    <location>
        <begin position="64"/>
        <end position="84"/>
    </location>
</feature>
<feature type="transmembrane region" description="Helical" evidence="7">
    <location>
        <begin position="166"/>
        <end position="185"/>
    </location>
</feature>
<evidence type="ECO:0000256" key="2">
    <source>
        <dbReference type="ARBA" id="ARBA00022448"/>
    </source>
</evidence>
<dbReference type="CDD" id="cd06261">
    <property type="entry name" value="TM_PBP2"/>
    <property type="match status" value="1"/>
</dbReference>
<evidence type="ECO:0000256" key="4">
    <source>
        <dbReference type="ARBA" id="ARBA00022692"/>
    </source>
</evidence>
<accession>A0A235BA49</accession>
<feature type="domain" description="ABC transmembrane type-1" evidence="8">
    <location>
        <begin position="58"/>
        <end position="241"/>
    </location>
</feature>
<dbReference type="GO" id="GO:0005886">
    <property type="term" value="C:plasma membrane"/>
    <property type="evidence" value="ECO:0007669"/>
    <property type="project" value="UniProtKB-SubCell"/>
</dbReference>
<dbReference type="InterPro" id="IPR000515">
    <property type="entry name" value="MetI-like"/>
</dbReference>
<sequence>MKRGGFLAAAVVIAATAFSVWDAELNLSDISDIGNSFDFLERLWPLDFSMVTHSLKETLLTVEIAFLGTISALVLALPLAFLGARNTTTHRSVYTGVRTLLTFLRSVPELVLALIFVPTFGLEPLTVIVALFLHNTAVLGKLLAELVEAADPGPQEAVASTGARRLLVSLYGILPQIFPNLLSHYFYRFEVGVRSSLLFGAIGAGGIGDVLFLHFKTFEYSAMAVDILMIMVLIWVLDYAGAYFRAKVI</sequence>
<evidence type="ECO:0000313" key="10">
    <source>
        <dbReference type="Proteomes" id="UP000215459"/>
    </source>
</evidence>
<dbReference type="InterPro" id="IPR005769">
    <property type="entry name" value="PhnE/PtxC"/>
</dbReference>
<organism evidence="9 10">
    <name type="scientific">Paludifilum halophilum</name>
    <dbReference type="NCBI Taxonomy" id="1642702"/>
    <lineage>
        <taxon>Bacteria</taxon>
        <taxon>Bacillati</taxon>
        <taxon>Bacillota</taxon>
        <taxon>Bacilli</taxon>
        <taxon>Bacillales</taxon>
        <taxon>Thermoactinomycetaceae</taxon>
        <taxon>Paludifilum</taxon>
    </lineage>
</organism>
<evidence type="ECO:0000256" key="1">
    <source>
        <dbReference type="ARBA" id="ARBA00004651"/>
    </source>
</evidence>